<dbReference type="SMART" id="SM00408">
    <property type="entry name" value="IGc2"/>
    <property type="match status" value="1"/>
</dbReference>
<evidence type="ECO:0000256" key="5">
    <source>
        <dbReference type="SAM" id="SignalP"/>
    </source>
</evidence>
<dbReference type="PROSITE" id="PS50835">
    <property type="entry name" value="IG_LIKE"/>
    <property type="match status" value="1"/>
</dbReference>
<keyword evidence="1 5" id="KW-0732">Signal</keyword>
<reference evidence="8" key="1">
    <citation type="submission" date="2016-05" db="UniProtKB">
        <authorList>
            <consortium name="WormBaseParasite"/>
        </authorList>
    </citation>
    <scope>IDENTIFICATION</scope>
</reference>
<dbReference type="Proteomes" id="UP000036681">
    <property type="component" value="Unplaced"/>
</dbReference>
<evidence type="ECO:0000313" key="7">
    <source>
        <dbReference type="Proteomes" id="UP000036681"/>
    </source>
</evidence>
<evidence type="ECO:0000313" key="8">
    <source>
        <dbReference type="WBParaSite" id="ALUE_0001032801-mRNA-1"/>
    </source>
</evidence>
<name>A0A0M3I1U4_ASCLU</name>
<dbReference type="Pfam" id="PF13927">
    <property type="entry name" value="Ig_3"/>
    <property type="match status" value="1"/>
</dbReference>
<keyword evidence="4" id="KW-0393">Immunoglobulin domain</keyword>
<dbReference type="InterPro" id="IPR051170">
    <property type="entry name" value="Neural/epithelial_adhesion"/>
</dbReference>
<feature type="chain" id="PRO_5007778225" evidence="5">
    <location>
        <begin position="23"/>
        <end position="164"/>
    </location>
</feature>
<feature type="signal peptide" evidence="5">
    <location>
        <begin position="1"/>
        <end position="22"/>
    </location>
</feature>
<organism evidence="7 8">
    <name type="scientific">Ascaris lumbricoides</name>
    <name type="common">Giant roundworm</name>
    <dbReference type="NCBI Taxonomy" id="6252"/>
    <lineage>
        <taxon>Eukaryota</taxon>
        <taxon>Metazoa</taxon>
        <taxon>Ecdysozoa</taxon>
        <taxon>Nematoda</taxon>
        <taxon>Chromadorea</taxon>
        <taxon>Rhabditida</taxon>
        <taxon>Spirurina</taxon>
        <taxon>Ascaridomorpha</taxon>
        <taxon>Ascaridoidea</taxon>
        <taxon>Ascarididae</taxon>
        <taxon>Ascaris</taxon>
    </lineage>
</organism>
<evidence type="ECO:0000256" key="2">
    <source>
        <dbReference type="ARBA" id="ARBA00022737"/>
    </source>
</evidence>
<dbReference type="AlphaFoldDB" id="A0A0M3I1U4"/>
<feature type="domain" description="Ig-like" evidence="6">
    <location>
        <begin position="55"/>
        <end position="162"/>
    </location>
</feature>
<evidence type="ECO:0000259" key="6">
    <source>
        <dbReference type="PROSITE" id="PS50835"/>
    </source>
</evidence>
<proteinExistence type="predicted"/>
<sequence>MQQRTCSTTACFLWTFVLLCYAIFDSSRSAVTIRGHISRPTTRWKQQNSENPRHPQHVVSFSDHKKATITRHSNFLQTFKLGYKLVLVCEAEGYPEPSITWYKDGAEMNIRNTAYLVQTRTYGNRVRTRLEIDPATIGDQGVYSCLTSNRYGYDLQSMKTFYQY</sequence>
<keyword evidence="7" id="KW-1185">Reference proteome</keyword>
<dbReference type="InterPro" id="IPR003598">
    <property type="entry name" value="Ig_sub2"/>
</dbReference>
<dbReference type="PANTHER" id="PTHR12231">
    <property type="entry name" value="CTX-RELATED TYPE I TRANSMEMBRANE PROTEIN"/>
    <property type="match status" value="1"/>
</dbReference>
<dbReference type="InterPro" id="IPR036179">
    <property type="entry name" value="Ig-like_dom_sf"/>
</dbReference>
<dbReference type="WBParaSite" id="ALUE_0001032801-mRNA-1">
    <property type="protein sequence ID" value="ALUE_0001032801-mRNA-1"/>
    <property type="gene ID" value="ALUE_0001032801"/>
</dbReference>
<evidence type="ECO:0000256" key="1">
    <source>
        <dbReference type="ARBA" id="ARBA00022729"/>
    </source>
</evidence>
<accession>A0A0M3I1U4</accession>
<protein>
    <submittedName>
        <fullName evidence="8">Ig-like domain-containing protein</fullName>
    </submittedName>
</protein>
<evidence type="ECO:0000256" key="3">
    <source>
        <dbReference type="ARBA" id="ARBA00023157"/>
    </source>
</evidence>
<keyword evidence="2" id="KW-0677">Repeat</keyword>
<dbReference type="InterPro" id="IPR007110">
    <property type="entry name" value="Ig-like_dom"/>
</dbReference>
<dbReference type="PANTHER" id="PTHR12231:SF253">
    <property type="entry name" value="DPR-INTERACTING PROTEIN ETA, ISOFORM B-RELATED"/>
    <property type="match status" value="1"/>
</dbReference>
<dbReference type="SUPFAM" id="SSF48726">
    <property type="entry name" value="Immunoglobulin"/>
    <property type="match status" value="1"/>
</dbReference>
<dbReference type="InterPro" id="IPR013783">
    <property type="entry name" value="Ig-like_fold"/>
</dbReference>
<dbReference type="InterPro" id="IPR003599">
    <property type="entry name" value="Ig_sub"/>
</dbReference>
<evidence type="ECO:0000256" key="4">
    <source>
        <dbReference type="ARBA" id="ARBA00023319"/>
    </source>
</evidence>
<dbReference type="SMART" id="SM00409">
    <property type="entry name" value="IG"/>
    <property type="match status" value="1"/>
</dbReference>
<dbReference type="Gene3D" id="2.60.40.10">
    <property type="entry name" value="Immunoglobulins"/>
    <property type="match status" value="1"/>
</dbReference>
<keyword evidence="3" id="KW-1015">Disulfide bond</keyword>